<evidence type="ECO:0000313" key="2">
    <source>
        <dbReference type="EMBL" id="ELT92147.1"/>
    </source>
</evidence>
<accession>R7TF76</accession>
<dbReference type="HOGENOM" id="CLU_541054_0_0_1"/>
<evidence type="ECO:0000256" key="1">
    <source>
        <dbReference type="SAM" id="SignalP"/>
    </source>
</evidence>
<dbReference type="AlphaFoldDB" id="R7TF76"/>
<dbReference type="Proteomes" id="UP000014760">
    <property type="component" value="Unassembled WGS sequence"/>
</dbReference>
<protein>
    <recommendedName>
        <fullName evidence="5">Sulfotransferase domain-containing protein</fullName>
    </recommendedName>
</protein>
<dbReference type="Gene3D" id="3.40.50.300">
    <property type="entry name" value="P-loop containing nucleotide triphosphate hydrolases"/>
    <property type="match status" value="1"/>
</dbReference>
<evidence type="ECO:0000313" key="3">
    <source>
        <dbReference type="EnsemblMetazoa" id="CapteP215007"/>
    </source>
</evidence>
<keyword evidence="4" id="KW-1185">Reference proteome</keyword>
<feature type="signal peptide" evidence="1">
    <location>
        <begin position="1"/>
        <end position="20"/>
    </location>
</feature>
<proteinExistence type="predicted"/>
<name>R7TF76_CAPTE</name>
<organism evidence="2">
    <name type="scientific">Capitella teleta</name>
    <name type="common">Polychaete worm</name>
    <dbReference type="NCBI Taxonomy" id="283909"/>
    <lineage>
        <taxon>Eukaryota</taxon>
        <taxon>Metazoa</taxon>
        <taxon>Spiralia</taxon>
        <taxon>Lophotrochozoa</taxon>
        <taxon>Annelida</taxon>
        <taxon>Polychaeta</taxon>
        <taxon>Sedentaria</taxon>
        <taxon>Scolecida</taxon>
        <taxon>Capitellidae</taxon>
        <taxon>Capitella</taxon>
    </lineage>
</organism>
<reference evidence="4" key="1">
    <citation type="submission" date="2012-12" db="EMBL/GenBank/DDBJ databases">
        <authorList>
            <person name="Hellsten U."/>
            <person name="Grimwood J."/>
            <person name="Chapman J.A."/>
            <person name="Shapiro H."/>
            <person name="Aerts A."/>
            <person name="Otillar R.P."/>
            <person name="Terry A.Y."/>
            <person name="Boore J.L."/>
            <person name="Simakov O."/>
            <person name="Marletaz F."/>
            <person name="Cho S.-J."/>
            <person name="Edsinger-Gonzales E."/>
            <person name="Havlak P."/>
            <person name="Kuo D.-H."/>
            <person name="Larsson T."/>
            <person name="Lv J."/>
            <person name="Arendt D."/>
            <person name="Savage R."/>
            <person name="Osoegawa K."/>
            <person name="de Jong P."/>
            <person name="Lindberg D.R."/>
            <person name="Seaver E.C."/>
            <person name="Weisblat D.A."/>
            <person name="Putnam N.H."/>
            <person name="Grigoriev I.V."/>
            <person name="Rokhsar D.S."/>
        </authorList>
    </citation>
    <scope>NUCLEOTIDE SEQUENCE</scope>
    <source>
        <strain evidence="4">I ESC-2004</strain>
    </source>
</reference>
<dbReference type="OMA" id="CAYFTVM"/>
<evidence type="ECO:0000313" key="4">
    <source>
        <dbReference type="Proteomes" id="UP000014760"/>
    </source>
</evidence>
<reference evidence="3" key="3">
    <citation type="submission" date="2015-06" db="UniProtKB">
        <authorList>
            <consortium name="EnsemblMetazoa"/>
        </authorList>
    </citation>
    <scope>IDENTIFICATION</scope>
</reference>
<dbReference type="EnsemblMetazoa" id="CapteT215007">
    <property type="protein sequence ID" value="CapteP215007"/>
    <property type="gene ID" value="CapteG215007"/>
</dbReference>
<dbReference type="InterPro" id="IPR027417">
    <property type="entry name" value="P-loop_NTPase"/>
</dbReference>
<dbReference type="EMBL" id="KB310235">
    <property type="protein sequence ID" value="ELT92147.1"/>
    <property type="molecule type" value="Genomic_DNA"/>
</dbReference>
<evidence type="ECO:0008006" key="5">
    <source>
        <dbReference type="Google" id="ProtNLM"/>
    </source>
</evidence>
<keyword evidence="1" id="KW-0732">Signal</keyword>
<dbReference type="EMBL" id="AMQN01002874">
    <property type="status" value="NOT_ANNOTATED_CDS"/>
    <property type="molecule type" value="Genomic_DNA"/>
</dbReference>
<gene>
    <name evidence="2" type="ORF">CAPTEDRAFT_215007</name>
</gene>
<sequence>MQSLPGLLLTKAAAAAAAAAECISFLRCLLGDSLALQERERKRKVKRREEESACSDDVRMNMAYRDSGIVIHRDHKMTSYSALGPATGLAQHGAEYRQLTQLKYPLLRPTSTPWTRMLMVAVVTVAVVTISLLLLSDSRKASGDADGIDSDVIAVVQTLNNQQRALQLSQDKREAEVRQTMLLLFPWLLDAHLRTQPNVFLYGGAAPPASTVLLQSHRAPPLHQCLLQSRTTDRQAKGPLMTSDARQQWHEADHSFKARISFHSGQYSAGLCSDFSPGSCSMLGIFREPYARVLSSHEYCKSATADELCRVANANELSLREWALHQGSLLLQQLTFHPSVCNATVRLPNASQSLRPAVNSPLLLEPREFPCWYKQKLLIDGLTEQQRSHLVDFVTNQLDKWFSVIGIVEEFDNSVRLIEHAYDLSPGVCLGDGVREVEVNLPSANPNASNRKRAKREVRYDNDPDYVRYDSQVRRSLAADSKIYAKVKELYQRQARIFSNAIVH</sequence>
<dbReference type="OrthoDB" id="10010208at2759"/>
<reference evidence="2 4" key="2">
    <citation type="journal article" date="2013" name="Nature">
        <title>Insights into bilaterian evolution from three spiralian genomes.</title>
        <authorList>
            <person name="Simakov O."/>
            <person name="Marletaz F."/>
            <person name="Cho S.J."/>
            <person name="Edsinger-Gonzales E."/>
            <person name="Havlak P."/>
            <person name="Hellsten U."/>
            <person name="Kuo D.H."/>
            <person name="Larsson T."/>
            <person name="Lv J."/>
            <person name="Arendt D."/>
            <person name="Savage R."/>
            <person name="Osoegawa K."/>
            <person name="de Jong P."/>
            <person name="Grimwood J."/>
            <person name="Chapman J.A."/>
            <person name="Shapiro H."/>
            <person name="Aerts A."/>
            <person name="Otillar R.P."/>
            <person name="Terry A.Y."/>
            <person name="Boore J.L."/>
            <person name="Grigoriev I.V."/>
            <person name="Lindberg D.R."/>
            <person name="Seaver E.C."/>
            <person name="Weisblat D.A."/>
            <person name="Putnam N.H."/>
            <person name="Rokhsar D.S."/>
        </authorList>
    </citation>
    <scope>NUCLEOTIDE SEQUENCE</scope>
    <source>
        <strain evidence="2 4">I ESC-2004</strain>
    </source>
</reference>
<feature type="chain" id="PRO_5008786936" description="Sulfotransferase domain-containing protein" evidence="1">
    <location>
        <begin position="21"/>
        <end position="504"/>
    </location>
</feature>